<dbReference type="PANTHER" id="PTHR37848:SF1">
    <property type="entry name" value="SUN DOMAIN-CONTAINING PROTEIN"/>
    <property type="match status" value="1"/>
</dbReference>
<gene>
    <name evidence="2" type="ORF">BDZ94DRAFT_1176407</name>
</gene>
<dbReference type="Proteomes" id="UP000807353">
    <property type="component" value="Unassembled WGS sequence"/>
</dbReference>
<proteinExistence type="predicted"/>
<dbReference type="OrthoDB" id="203796at2759"/>
<evidence type="ECO:0000313" key="2">
    <source>
        <dbReference type="EMBL" id="KAF9457074.1"/>
    </source>
</evidence>
<name>A0A9P6CDH5_9AGAR</name>
<evidence type="ECO:0000313" key="3">
    <source>
        <dbReference type="Proteomes" id="UP000807353"/>
    </source>
</evidence>
<comment type="caution">
    <text evidence="2">The sequence shown here is derived from an EMBL/GenBank/DDBJ whole genome shotgun (WGS) entry which is preliminary data.</text>
</comment>
<dbReference type="PANTHER" id="PTHR37848">
    <property type="entry name" value="EXPRESSED PROTEIN"/>
    <property type="match status" value="1"/>
</dbReference>
<feature type="transmembrane region" description="Helical" evidence="1">
    <location>
        <begin position="315"/>
        <end position="332"/>
    </location>
</feature>
<organism evidence="2 3">
    <name type="scientific">Collybia nuda</name>
    <dbReference type="NCBI Taxonomy" id="64659"/>
    <lineage>
        <taxon>Eukaryota</taxon>
        <taxon>Fungi</taxon>
        <taxon>Dikarya</taxon>
        <taxon>Basidiomycota</taxon>
        <taxon>Agaricomycotina</taxon>
        <taxon>Agaricomycetes</taxon>
        <taxon>Agaricomycetidae</taxon>
        <taxon>Agaricales</taxon>
        <taxon>Tricholomatineae</taxon>
        <taxon>Clitocybaceae</taxon>
        <taxon>Collybia</taxon>
    </lineage>
</organism>
<dbReference type="EMBL" id="MU150388">
    <property type="protein sequence ID" value="KAF9457074.1"/>
    <property type="molecule type" value="Genomic_DNA"/>
</dbReference>
<keyword evidence="3" id="KW-1185">Reference proteome</keyword>
<sequence>MTVLKTSSAVELGTGVDLLDDLEQPPPPFEQLPPGPPQCLLINPSDNNIQFTSTSGANPNIEAPPPDFSPYHAEYFETSSGDIVSHDPHLNTDGEALYRFLLSQANRSPSYRLHCRGTHSEYRTRWIRETNSEGRAESRRETFTETVTDFDFYIDTGPPLSYEPIHWSVADSEPAYRGLMVQETELCGVRRTTRGSENKSHNRWAEERKVLGLPPWITSIDEWFEGLPDDSNKLRSSRSLRQWADEYCASPKYLKEFKYEKILYGWNLQKLESAVRSAIQSTMYHGLVEVEIKTFRSRILIRPDNRLSRMLSNKWLKFLSILLFIFPLIWLFKRFHPRGGGRWEVCGGAYALKHWVLAQPEDVIDSGFAGSRVEQYAISTRFRQTPDGMTRVVGLTEWEWFRIWQPRIIQGVIDHYQSSTPILNTGDHNS</sequence>
<protein>
    <submittedName>
        <fullName evidence="2">Uncharacterized protein</fullName>
    </submittedName>
</protein>
<accession>A0A9P6CDH5</accession>
<evidence type="ECO:0000256" key="1">
    <source>
        <dbReference type="SAM" id="Phobius"/>
    </source>
</evidence>
<keyword evidence="1" id="KW-0812">Transmembrane</keyword>
<dbReference type="AlphaFoldDB" id="A0A9P6CDH5"/>
<reference evidence="2" key="1">
    <citation type="submission" date="2020-11" db="EMBL/GenBank/DDBJ databases">
        <authorList>
            <consortium name="DOE Joint Genome Institute"/>
            <person name="Ahrendt S."/>
            <person name="Riley R."/>
            <person name="Andreopoulos W."/>
            <person name="Labutti K."/>
            <person name="Pangilinan J."/>
            <person name="Ruiz-Duenas F.J."/>
            <person name="Barrasa J.M."/>
            <person name="Sanchez-Garcia M."/>
            <person name="Camarero S."/>
            <person name="Miyauchi S."/>
            <person name="Serrano A."/>
            <person name="Linde D."/>
            <person name="Babiker R."/>
            <person name="Drula E."/>
            <person name="Ayuso-Fernandez I."/>
            <person name="Pacheco R."/>
            <person name="Padilla G."/>
            <person name="Ferreira P."/>
            <person name="Barriuso J."/>
            <person name="Kellner H."/>
            <person name="Castanera R."/>
            <person name="Alfaro M."/>
            <person name="Ramirez L."/>
            <person name="Pisabarro A.G."/>
            <person name="Kuo A."/>
            <person name="Tritt A."/>
            <person name="Lipzen A."/>
            <person name="He G."/>
            <person name="Yan M."/>
            <person name="Ng V."/>
            <person name="Cullen D."/>
            <person name="Martin F."/>
            <person name="Rosso M.-N."/>
            <person name="Henrissat B."/>
            <person name="Hibbett D."/>
            <person name="Martinez A.T."/>
            <person name="Grigoriev I.V."/>
        </authorList>
    </citation>
    <scope>NUCLEOTIDE SEQUENCE</scope>
    <source>
        <strain evidence="2">CBS 247.69</strain>
    </source>
</reference>
<keyword evidence="1" id="KW-0472">Membrane</keyword>
<keyword evidence="1" id="KW-1133">Transmembrane helix</keyword>